<dbReference type="EMBL" id="QZAM01000090">
    <property type="protein sequence ID" value="THW43805.1"/>
    <property type="molecule type" value="Genomic_DNA"/>
</dbReference>
<dbReference type="EMBL" id="QZAL01000062">
    <property type="protein sequence ID" value="THW42111.1"/>
    <property type="molecule type" value="Genomic_DNA"/>
</dbReference>
<dbReference type="AlphaFoldDB" id="A0A4S8TP63"/>
<evidence type="ECO:0000313" key="3">
    <source>
        <dbReference type="Proteomes" id="UP000309076"/>
    </source>
</evidence>
<evidence type="ECO:0000313" key="1">
    <source>
        <dbReference type="EMBL" id="THW42111.1"/>
    </source>
</evidence>
<reference evidence="3 4" key="1">
    <citation type="submission" date="2018-10" db="EMBL/GenBank/DDBJ databases">
        <title>Fifty Aureobasidium pullulans genomes reveal a recombining polyextremotolerant generalist.</title>
        <authorList>
            <person name="Gostincar C."/>
            <person name="Turk M."/>
            <person name="Zajc J."/>
            <person name="Gunde-Cimerman N."/>
        </authorList>
    </citation>
    <scope>NUCLEOTIDE SEQUENCE [LARGE SCALE GENOMIC DNA]</scope>
    <source>
        <strain evidence="2 3">EXF-10796</strain>
        <strain evidence="1 4">EXF-11013</strain>
    </source>
</reference>
<proteinExistence type="predicted"/>
<sequence>MSTLLSGSPHLLLSGLQHMTAASIPSPGNRTEVISRMQTMGSGTNTSLEFCPFIDVELSITPSTHSFTQPSPPILTMVLTSRATRPITFFTWDTPLHFNRALTNNGVTITDIATNEPVKTTRLLVQRVAINRIRGSFDEELYLTLLPNIPVTLSRPFGRGNSGTVKPLPKSIVQKGWELDDQGNPMKIRRSQSATGVDGLEAGKEYRVGLNMELLEKCKWSFATKDEVLVDRGDKGPSPSDYAWEKGALDFSVVETMIKVVE</sequence>
<organism evidence="2 3">
    <name type="scientific">Aureobasidium pullulans</name>
    <name type="common">Black yeast</name>
    <name type="synonym">Pullularia pullulans</name>
    <dbReference type="NCBI Taxonomy" id="5580"/>
    <lineage>
        <taxon>Eukaryota</taxon>
        <taxon>Fungi</taxon>
        <taxon>Dikarya</taxon>
        <taxon>Ascomycota</taxon>
        <taxon>Pezizomycotina</taxon>
        <taxon>Dothideomycetes</taxon>
        <taxon>Dothideomycetidae</taxon>
        <taxon>Dothideales</taxon>
        <taxon>Saccotheciaceae</taxon>
        <taxon>Aureobasidium</taxon>
    </lineage>
</organism>
<protein>
    <submittedName>
        <fullName evidence="2">Uncharacterized protein</fullName>
    </submittedName>
</protein>
<dbReference type="Proteomes" id="UP000310687">
    <property type="component" value="Unassembled WGS sequence"/>
</dbReference>
<dbReference type="Proteomes" id="UP000309076">
    <property type="component" value="Unassembled WGS sequence"/>
</dbReference>
<evidence type="ECO:0000313" key="4">
    <source>
        <dbReference type="Proteomes" id="UP000310687"/>
    </source>
</evidence>
<name>A0A4S8TP63_AURPU</name>
<gene>
    <name evidence="2" type="ORF">D6D21_05174</name>
    <name evidence="1" type="ORF">D6D22_05049</name>
</gene>
<comment type="caution">
    <text evidence="2">The sequence shown here is derived from an EMBL/GenBank/DDBJ whole genome shotgun (WGS) entry which is preliminary data.</text>
</comment>
<accession>A0A4S8TP63</accession>
<evidence type="ECO:0000313" key="2">
    <source>
        <dbReference type="EMBL" id="THW43805.1"/>
    </source>
</evidence>